<accession>A0A392QTH5</accession>
<keyword evidence="3" id="KW-1185">Reference proteome</keyword>
<organism evidence="2 3">
    <name type="scientific">Trifolium medium</name>
    <dbReference type="NCBI Taxonomy" id="97028"/>
    <lineage>
        <taxon>Eukaryota</taxon>
        <taxon>Viridiplantae</taxon>
        <taxon>Streptophyta</taxon>
        <taxon>Embryophyta</taxon>
        <taxon>Tracheophyta</taxon>
        <taxon>Spermatophyta</taxon>
        <taxon>Magnoliopsida</taxon>
        <taxon>eudicotyledons</taxon>
        <taxon>Gunneridae</taxon>
        <taxon>Pentapetalae</taxon>
        <taxon>rosids</taxon>
        <taxon>fabids</taxon>
        <taxon>Fabales</taxon>
        <taxon>Fabaceae</taxon>
        <taxon>Papilionoideae</taxon>
        <taxon>50 kb inversion clade</taxon>
        <taxon>NPAAA clade</taxon>
        <taxon>Hologalegina</taxon>
        <taxon>IRL clade</taxon>
        <taxon>Trifolieae</taxon>
        <taxon>Trifolium</taxon>
    </lineage>
</organism>
<feature type="region of interest" description="Disordered" evidence="1">
    <location>
        <begin position="28"/>
        <end position="50"/>
    </location>
</feature>
<protein>
    <submittedName>
        <fullName evidence="2">Uncharacterized protein</fullName>
    </submittedName>
</protein>
<reference evidence="2 3" key="1">
    <citation type="journal article" date="2018" name="Front. Plant Sci.">
        <title>Red Clover (Trifolium pratense) and Zigzag Clover (T. medium) - A Picture of Genomic Similarities and Differences.</title>
        <authorList>
            <person name="Dluhosova J."/>
            <person name="Istvanek J."/>
            <person name="Nedelnik J."/>
            <person name="Repkova J."/>
        </authorList>
    </citation>
    <scope>NUCLEOTIDE SEQUENCE [LARGE SCALE GENOMIC DNA]</scope>
    <source>
        <strain evidence="3">cv. 10/8</strain>
        <tissue evidence="2">Leaf</tissue>
    </source>
</reference>
<dbReference type="Proteomes" id="UP000265520">
    <property type="component" value="Unassembled WGS sequence"/>
</dbReference>
<comment type="caution">
    <text evidence="2">The sequence shown here is derived from an EMBL/GenBank/DDBJ whole genome shotgun (WGS) entry which is preliminary data.</text>
</comment>
<dbReference type="EMBL" id="LXQA010156120">
    <property type="protein sequence ID" value="MCI26910.1"/>
    <property type="molecule type" value="Genomic_DNA"/>
</dbReference>
<sequence length="50" mass="5414">HQIAAMEQDSFLRGTIRLIRVEIVEGEGGSACHNGAEGNKEKEKAMGDDD</sequence>
<evidence type="ECO:0000313" key="2">
    <source>
        <dbReference type="EMBL" id="MCI26910.1"/>
    </source>
</evidence>
<evidence type="ECO:0000313" key="3">
    <source>
        <dbReference type="Proteomes" id="UP000265520"/>
    </source>
</evidence>
<feature type="compositionally biased region" description="Basic and acidic residues" evidence="1">
    <location>
        <begin position="38"/>
        <end position="50"/>
    </location>
</feature>
<evidence type="ECO:0000256" key="1">
    <source>
        <dbReference type="SAM" id="MobiDB-lite"/>
    </source>
</evidence>
<name>A0A392QTH5_9FABA</name>
<feature type="non-terminal residue" evidence="2">
    <location>
        <position position="1"/>
    </location>
</feature>
<proteinExistence type="predicted"/>
<dbReference type="AlphaFoldDB" id="A0A392QTH5"/>